<keyword evidence="6 22" id="KW-0812">Transmembrane</keyword>
<reference evidence="25 26" key="1">
    <citation type="journal article" date="2019" name="Mol. Ecol. Resour.">
        <title>Improving Illumina assemblies with Hi-C and long reads: an example with the North African dromedary.</title>
        <authorList>
            <person name="Elbers J.P."/>
            <person name="Rogers M.F."/>
            <person name="Perelman P.L."/>
            <person name="Proskuryakova A.A."/>
            <person name="Serdyukova N.A."/>
            <person name="Johnson W.E."/>
            <person name="Horin P."/>
            <person name="Corander J."/>
            <person name="Murphy D."/>
            <person name="Burger P.A."/>
        </authorList>
    </citation>
    <scope>NUCLEOTIDE SEQUENCE [LARGE SCALE GENOMIC DNA]</scope>
    <source>
        <strain evidence="25">Drom800</strain>
        <tissue evidence="25">Blood</tissue>
    </source>
</reference>
<dbReference type="InterPro" id="IPR017452">
    <property type="entry name" value="GPCR_Rhodpsn_7TM"/>
</dbReference>
<evidence type="ECO:0000256" key="20">
    <source>
        <dbReference type="ARBA" id="ARBA00047756"/>
    </source>
</evidence>
<feature type="region of interest" description="Disordered" evidence="21">
    <location>
        <begin position="1011"/>
        <end position="1060"/>
    </location>
</feature>
<dbReference type="GO" id="GO:0031418">
    <property type="term" value="F:L-ascorbic acid binding"/>
    <property type="evidence" value="ECO:0007669"/>
    <property type="project" value="UniProtKB-KW"/>
</dbReference>
<dbReference type="SUPFAM" id="SSF81321">
    <property type="entry name" value="Family A G protein-coupled receptor-like"/>
    <property type="match status" value="1"/>
</dbReference>
<dbReference type="Pfam" id="PF00001">
    <property type="entry name" value="7tm_1"/>
    <property type="match status" value="1"/>
</dbReference>
<evidence type="ECO:0000256" key="5">
    <source>
        <dbReference type="ARBA" id="ARBA00012262"/>
    </source>
</evidence>
<evidence type="ECO:0000256" key="17">
    <source>
        <dbReference type="ARBA" id="ARBA00023040"/>
    </source>
</evidence>
<evidence type="ECO:0000256" key="19">
    <source>
        <dbReference type="ARBA" id="ARBA00023180"/>
    </source>
</evidence>
<dbReference type="Proteomes" id="UP000299084">
    <property type="component" value="Unassembled WGS sequence"/>
</dbReference>
<evidence type="ECO:0000256" key="15">
    <source>
        <dbReference type="ARBA" id="ARBA00023002"/>
    </source>
</evidence>
<dbReference type="EC" id="1.14.11.7" evidence="5"/>
<dbReference type="CDD" id="cd14998">
    <property type="entry name" value="7tmA_GPR153_GPR162-like"/>
    <property type="match status" value="1"/>
</dbReference>
<keyword evidence="18 22" id="KW-0472">Membrane</keyword>
<evidence type="ECO:0000313" key="26">
    <source>
        <dbReference type="Proteomes" id="UP000299084"/>
    </source>
</evidence>
<evidence type="ECO:0000256" key="16">
    <source>
        <dbReference type="ARBA" id="ARBA00023004"/>
    </source>
</evidence>
<comment type="caution">
    <text evidence="25">The sequence shown here is derived from an EMBL/GenBank/DDBJ whole genome shotgun (WGS) entry which is preliminary data.</text>
</comment>
<feature type="region of interest" description="Disordered" evidence="21">
    <location>
        <begin position="445"/>
        <end position="487"/>
    </location>
</feature>
<dbReference type="InterPro" id="IPR022347">
    <property type="entry name" value="GCR_153/162"/>
</dbReference>
<feature type="domain" description="Fe2OG dioxygenase" evidence="24">
    <location>
        <begin position="889"/>
        <end position="1003"/>
    </location>
</feature>
<dbReference type="InterPro" id="IPR006620">
    <property type="entry name" value="Pro_4_hyd_alph"/>
</dbReference>
<keyword evidence="10" id="KW-0802">TPR repeat</keyword>
<evidence type="ECO:0000313" key="25">
    <source>
        <dbReference type="EMBL" id="KAB1254459.1"/>
    </source>
</evidence>
<evidence type="ECO:0000259" key="23">
    <source>
        <dbReference type="PROSITE" id="PS50262"/>
    </source>
</evidence>
<keyword evidence="14 22" id="KW-1133">Transmembrane helix</keyword>
<dbReference type="PRINTS" id="PR01991">
    <property type="entry name" value="GPR153GPR162"/>
</dbReference>
<comment type="cofactor">
    <cofactor evidence="1">
        <name>L-ascorbate</name>
        <dbReference type="ChEBI" id="CHEBI:38290"/>
    </cofactor>
</comment>
<dbReference type="PANTHER" id="PTHR16518">
    <property type="entry name" value="G-PROTEIN COUPLED RECEPTOR 153, 162"/>
    <property type="match status" value="1"/>
</dbReference>
<evidence type="ECO:0000256" key="3">
    <source>
        <dbReference type="ARBA" id="ARBA00004370"/>
    </source>
</evidence>
<keyword evidence="17" id="KW-0297">G-protein coupled receptor</keyword>
<dbReference type="InterPro" id="IPR022348">
    <property type="entry name" value="GPR162"/>
</dbReference>
<dbReference type="PROSITE" id="PS50262">
    <property type="entry name" value="G_PROTEIN_RECEP_F1_2"/>
    <property type="match status" value="1"/>
</dbReference>
<feature type="transmembrane region" description="Helical" evidence="22">
    <location>
        <begin position="272"/>
        <end position="296"/>
    </location>
</feature>
<evidence type="ECO:0000256" key="4">
    <source>
        <dbReference type="ARBA" id="ARBA00006487"/>
    </source>
</evidence>
<keyword evidence="8" id="KW-0732">Signal</keyword>
<evidence type="ECO:0000256" key="7">
    <source>
        <dbReference type="ARBA" id="ARBA00022723"/>
    </source>
</evidence>
<dbReference type="SMART" id="SM00702">
    <property type="entry name" value="P4Hc"/>
    <property type="match status" value="1"/>
</dbReference>
<sequence>MARSGAGAEEASLRSNALSWLACGLLALLANAWIILSISAKQQKHKPLELLLCFLAGTHILMAAVPLTTFAVVQLRRQASSDYDWNESICKVFVSTYYTLALATCFTVASLSYHRMWMVRWPVNYRLSNAKKQALHAVMGIWMVSFILSTLPSIGWHNNGERYYARGCQFIVSKIGLGFGVCFSLLLLGGIVMGLVCVAITFYQTLWARPRRARQARRAGGWGGAKGGGPGGLGTRPGFEVPAIVVEDARGKRRSSLDGSESAKTSLQVTNLVSAIVFLYDSLTGVPILVVSFFSLKSDSAPPWMVLAVLWCSMAQTLLLPSFIWSCERYRADVRTVWEQCVAIMSEEDGDDDGGCDDYADGRVCKVRFDANGATGPGARDPTQVKLLPGRHMLFPPLERVHYLQVPLSRRLSHDETNIFSNPRAPGSFLHKWSSSDDIRVLPAQSRALGGPPEYLGQRQRPEDEEEEEKAEAGNSGREEDADEDKGPRLKKLDLAAAAAHTFFVANPTHLQMREDMAKYRRMTGVRPQSFRDLETPPYWAAYDTGLELLGRQEAGLALPWLEEALQESLAQMESCRADCEGPEEQQREEDEQEGTGSQGGLYEAIAVHWIRVLQCRQRCVGDTATRPGRSFPVPDFLPGQLKRLHEAYAQGQLGKVGNLSQAVESVLSVLLFYPEDEASKKALDQYQAQLGEPRPSLGPREDIQSFVLRSLGEKRQLYYAMEHLGTSFKDPDPWTPAAVIPEALREKLREDQEKRPWDHEPPQPKPLTHWKDVLLLEGVTLTQDARQLNGSERAVLDGLLTPAECGVLLQLAKDAAEAGARSGYRGRRSPHTPHERFEGLTVLKAAQLARAGAVGSQGAQLLLEVSERVRTLTQAYFSPDRPLHLSFTHLVCRSAVEGEQAQRMDLSHPVHADNCVLDPDTGECWREPPAYTYRDYSGLLYLNDDFQGGDLFFTEPNALRVTAQVRPRCGRLVAFSSGGENPHGVWAVTRGRRCALALWHTWAPEHREQEWTEAKELLQEPEEEEEEMPSRDPAPEPPSRRLQRVQDKAGKPSRVREEL</sequence>
<dbReference type="InterPro" id="IPR056585">
    <property type="entry name" value="Leprecan_dom"/>
</dbReference>
<keyword evidence="9" id="KW-0677">Repeat</keyword>
<dbReference type="FunFam" id="2.60.120.620:FF:000003">
    <property type="entry name" value="Prolyl 3-hydroxylase 2"/>
    <property type="match status" value="1"/>
</dbReference>
<dbReference type="InterPro" id="IPR005123">
    <property type="entry name" value="Oxoglu/Fe-dep_dioxygenase_dom"/>
</dbReference>
<evidence type="ECO:0000256" key="6">
    <source>
        <dbReference type="ARBA" id="ARBA00022692"/>
    </source>
</evidence>
<dbReference type="InterPro" id="IPR044862">
    <property type="entry name" value="Pro_4_hyd_alph_FE2OG_OXY"/>
</dbReference>
<accession>A0A5N4C6A0</accession>
<feature type="transmembrane region" description="Helical" evidence="22">
    <location>
        <begin position="50"/>
        <end position="72"/>
    </location>
</feature>
<gene>
    <name evidence="25" type="ORF">Cadr_000029361</name>
</gene>
<evidence type="ECO:0000256" key="18">
    <source>
        <dbReference type="ARBA" id="ARBA00023136"/>
    </source>
</evidence>
<dbReference type="Pfam" id="PF23557">
    <property type="entry name" value="TPR_leprecan"/>
    <property type="match status" value="1"/>
</dbReference>
<evidence type="ECO:0000256" key="1">
    <source>
        <dbReference type="ARBA" id="ARBA00001961"/>
    </source>
</evidence>
<keyword evidence="15" id="KW-0560">Oxidoreductase</keyword>
<dbReference type="InterPro" id="IPR000276">
    <property type="entry name" value="GPCR_Rhodpsn"/>
</dbReference>
<evidence type="ECO:0000256" key="10">
    <source>
        <dbReference type="ARBA" id="ARBA00022803"/>
    </source>
</evidence>
<organism evidence="25 26">
    <name type="scientific">Camelus dromedarius</name>
    <name type="common">Dromedary</name>
    <name type="synonym">Arabian camel</name>
    <dbReference type="NCBI Taxonomy" id="9838"/>
    <lineage>
        <taxon>Eukaryota</taxon>
        <taxon>Metazoa</taxon>
        <taxon>Chordata</taxon>
        <taxon>Craniata</taxon>
        <taxon>Vertebrata</taxon>
        <taxon>Euteleostomi</taxon>
        <taxon>Mammalia</taxon>
        <taxon>Eutheria</taxon>
        <taxon>Laurasiatheria</taxon>
        <taxon>Artiodactyla</taxon>
        <taxon>Tylopoda</taxon>
        <taxon>Camelidae</taxon>
        <taxon>Camelus</taxon>
    </lineage>
</organism>
<dbReference type="EMBL" id="JWIN03000034">
    <property type="protein sequence ID" value="KAB1254459.1"/>
    <property type="molecule type" value="Genomic_DNA"/>
</dbReference>
<feature type="transmembrane region" description="Helical" evidence="22">
    <location>
        <begin position="134"/>
        <end position="155"/>
    </location>
</feature>
<dbReference type="GO" id="GO:0004930">
    <property type="term" value="F:G protein-coupled receptor activity"/>
    <property type="evidence" value="ECO:0007669"/>
    <property type="project" value="UniProtKB-KW"/>
</dbReference>
<dbReference type="Pfam" id="PF13640">
    <property type="entry name" value="2OG-FeII_Oxy_3"/>
    <property type="match status" value="1"/>
</dbReference>
<comment type="catalytic activity">
    <reaction evidence="20">
        <text>L-prolyl-[collagen] + 2-oxoglutarate + O2 = trans-3-hydroxy-L-prolyl-[collagen] + succinate + CO2</text>
        <dbReference type="Rhea" id="RHEA:22872"/>
        <dbReference type="Rhea" id="RHEA-COMP:11676"/>
        <dbReference type="Rhea" id="RHEA-COMP:11678"/>
        <dbReference type="ChEBI" id="CHEBI:15379"/>
        <dbReference type="ChEBI" id="CHEBI:16526"/>
        <dbReference type="ChEBI" id="CHEBI:16810"/>
        <dbReference type="ChEBI" id="CHEBI:30031"/>
        <dbReference type="ChEBI" id="CHEBI:50342"/>
        <dbReference type="ChEBI" id="CHEBI:85428"/>
        <dbReference type="EC" id="1.14.11.7"/>
    </reaction>
</comment>
<evidence type="ECO:0000256" key="2">
    <source>
        <dbReference type="ARBA" id="ARBA00001962"/>
    </source>
</evidence>
<keyword evidence="7" id="KW-0479">Metal-binding</keyword>
<feature type="domain" description="G-protein coupled receptors family 1 profile" evidence="23">
    <location>
        <begin position="30"/>
        <end position="280"/>
    </location>
</feature>
<dbReference type="PRINTS" id="PR01993">
    <property type="entry name" value="GPR162"/>
</dbReference>
<evidence type="ECO:0000256" key="13">
    <source>
        <dbReference type="ARBA" id="ARBA00022964"/>
    </source>
</evidence>
<evidence type="ECO:0000259" key="24">
    <source>
        <dbReference type="PROSITE" id="PS51471"/>
    </source>
</evidence>
<dbReference type="GO" id="GO:0005506">
    <property type="term" value="F:iron ion binding"/>
    <property type="evidence" value="ECO:0007669"/>
    <property type="project" value="InterPro"/>
</dbReference>
<evidence type="ECO:0000256" key="12">
    <source>
        <dbReference type="ARBA" id="ARBA00022896"/>
    </source>
</evidence>
<keyword evidence="17" id="KW-0675">Receptor</keyword>
<keyword evidence="12" id="KW-0847">Vitamin C</keyword>
<keyword evidence="13" id="KW-0223">Dioxygenase</keyword>
<evidence type="ECO:0000256" key="22">
    <source>
        <dbReference type="SAM" id="Phobius"/>
    </source>
</evidence>
<protein>
    <recommendedName>
        <fullName evidence="5">procollagen-proline 3-dioxygenase</fullName>
        <ecNumber evidence="5">1.14.11.7</ecNumber>
    </recommendedName>
</protein>
<dbReference type="GO" id="GO:0019797">
    <property type="term" value="F:procollagen-proline 3-dioxygenase activity"/>
    <property type="evidence" value="ECO:0007669"/>
    <property type="project" value="UniProtKB-EC"/>
</dbReference>
<dbReference type="PANTHER" id="PTHR16518:SF6">
    <property type="entry name" value="G-PROTEIN COUPLED RECEPTOR 162-RELATED"/>
    <property type="match status" value="1"/>
</dbReference>
<dbReference type="GO" id="GO:0016020">
    <property type="term" value="C:membrane"/>
    <property type="evidence" value="ECO:0007669"/>
    <property type="project" value="UniProtKB-SubCell"/>
</dbReference>
<evidence type="ECO:0000256" key="21">
    <source>
        <dbReference type="SAM" id="MobiDB-lite"/>
    </source>
</evidence>
<feature type="compositionally biased region" description="Acidic residues" evidence="21">
    <location>
        <begin position="581"/>
        <end position="594"/>
    </location>
</feature>
<feature type="transmembrane region" description="Helical" evidence="22">
    <location>
        <begin position="302"/>
        <end position="325"/>
    </location>
</feature>
<evidence type="ECO:0000256" key="8">
    <source>
        <dbReference type="ARBA" id="ARBA00022729"/>
    </source>
</evidence>
<feature type="transmembrane region" description="Helical" evidence="22">
    <location>
        <begin position="175"/>
        <end position="208"/>
    </location>
</feature>
<dbReference type="Gene3D" id="1.20.1070.10">
    <property type="entry name" value="Rhodopsin 7-helix transmembrane proteins"/>
    <property type="match status" value="1"/>
</dbReference>
<keyword evidence="11" id="KW-0256">Endoplasmic reticulum</keyword>
<feature type="transmembrane region" description="Helical" evidence="22">
    <location>
        <begin position="17"/>
        <end position="38"/>
    </location>
</feature>
<dbReference type="Gene3D" id="2.60.120.620">
    <property type="entry name" value="q2cbj1_9rhob like domain"/>
    <property type="match status" value="1"/>
</dbReference>
<feature type="region of interest" description="Disordered" evidence="21">
    <location>
        <begin position="574"/>
        <end position="599"/>
    </location>
</feature>
<feature type="transmembrane region" description="Helical" evidence="22">
    <location>
        <begin position="92"/>
        <end position="113"/>
    </location>
</feature>
<evidence type="ECO:0000256" key="14">
    <source>
        <dbReference type="ARBA" id="ARBA00022989"/>
    </source>
</evidence>
<dbReference type="AlphaFoldDB" id="A0A5N4C6A0"/>
<keyword evidence="16" id="KW-0408">Iron</keyword>
<name>A0A5N4C6A0_CAMDR</name>
<comment type="subcellular location">
    <subcellularLocation>
        <location evidence="3">Membrane</location>
    </subcellularLocation>
</comment>
<proteinExistence type="inferred from homology"/>
<evidence type="ECO:0000256" key="11">
    <source>
        <dbReference type="ARBA" id="ARBA00022824"/>
    </source>
</evidence>
<keyword evidence="19" id="KW-0325">Glycoprotein</keyword>
<comment type="similarity">
    <text evidence="4">Belongs to the leprecan family.</text>
</comment>
<evidence type="ECO:0000256" key="9">
    <source>
        <dbReference type="ARBA" id="ARBA00022737"/>
    </source>
</evidence>
<dbReference type="PROSITE" id="PS51471">
    <property type="entry name" value="FE2OG_OXY"/>
    <property type="match status" value="1"/>
</dbReference>
<comment type="cofactor">
    <cofactor evidence="2">
        <name>Fe cation</name>
        <dbReference type="ChEBI" id="CHEBI:24875"/>
    </cofactor>
</comment>
<keyword evidence="26" id="KW-1185">Reference proteome</keyword>
<dbReference type="STRING" id="9838.ENSCDRP00005027625"/>
<keyword evidence="17" id="KW-0807">Transducer</keyword>
<feature type="compositionally biased region" description="Basic and acidic residues" evidence="21">
    <location>
        <begin position="1045"/>
        <end position="1060"/>
    </location>
</feature>